<evidence type="ECO:0000313" key="2">
    <source>
        <dbReference type="EMBL" id="MDO3634600.1"/>
    </source>
</evidence>
<feature type="transmembrane region" description="Helical" evidence="1">
    <location>
        <begin position="12"/>
        <end position="30"/>
    </location>
</feature>
<feature type="transmembrane region" description="Helical" evidence="1">
    <location>
        <begin position="66"/>
        <end position="83"/>
    </location>
</feature>
<evidence type="ECO:0000256" key="1">
    <source>
        <dbReference type="SAM" id="Phobius"/>
    </source>
</evidence>
<name>A0ABT8UCK8_9MYCO</name>
<accession>A0ABT8UCK8</accession>
<keyword evidence="3" id="KW-1185">Reference proteome</keyword>
<proteinExistence type="predicted"/>
<sequence length="192" mass="20014">MPAITKPVWAHTWFANIWPIVAAIMFATFVAFGSGPADHTDVAPVVTASAFVYLGAAALQRRVAAWPMFFVSVIVITIGFLVPGIGPSWSSWAMVGVSGVLLGYGLIRGALRPLWGAPLQAAALAVFAAAAIAAVHVDATWAGLLVGAGLLAHTAWDINHHRTERVVASSMALFCAVLDTFLAVVVLAVTLA</sequence>
<keyword evidence="1" id="KW-0812">Transmembrane</keyword>
<feature type="transmembrane region" description="Helical" evidence="1">
    <location>
        <begin position="89"/>
        <end position="107"/>
    </location>
</feature>
<keyword evidence="1" id="KW-0472">Membrane</keyword>
<dbReference type="EMBL" id="JAUMSQ010000007">
    <property type="protein sequence ID" value="MDO3634600.1"/>
    <property type="molecule type" value="Genomic_DNA"/>
</dbReference>
<protein>
    <submittedName>
        <fullName evidence="2">Uncharacterized protein</fullName>
    </submittedName>
</protein>
<organism evidence="2 3">
    <name type="scientific">Mycolicibacterium arseniciresistens</name>
    <dbReference type="NCBI Taxonomy" id="3062257"/>
    <lineage>
        <taxon>Bacteria</taxon>
        <taxon>Bacillati</taxon>
        <taxon>Actinomycetota</taxon>
        <taxon>Actinomycetes</taxon>
        <taxon>Mycobacteriales</taxon>
        <taxon>Mycobacteriaceae</taxon>
        <taxon>Mycolicibacterium</taxon>
    </lineage>
</organism>
<feature type="transmembrane region" description="Helical" evidence="1">
    <location>
        <begin position="114"/>
        <end position="135"/>
    </location>
</feature>
<dbReference type="Proteomes" id="UP001168823">
    <property type="component" value="Unassembled WGS sequence"/>
</dbReference>
<feature type="transmembrane region" description="Helical" evidence="1">
    <location>
        <begin position="42"/>
        <end position="59"/>
    </location>
</feature>
<gene>
    <name evidence="2" type="ORF">Q2100_02430</name>
</gene>
<evidence type="ECO:0000313" key="3">
    <source>
        <dbReference type="Proteomes" id="UP001168823"/>
    </source>
</evidence>
<keyword evidence="1" id="KW-1133">Transmembrane helix</keyword>
<feature type="transmembrane region" description="Helical" evidence="1">
    <location>
        <begin position="171"/>
        <end position="191"/>
    </location>
</feature>
<dbReference type="RefSeq" id="WP_302912717.1">
    <property type="nucleotide sequence ID" value="NZ_JAUMSQ010000007.1"/>
</dbReference>
<reference evidence="2" key="1">
    <citation type="submission" date="2023-07" db="EMBL/GenBank/DDBJ databases">
        <title>Mycolicibacterium sp. nov., a novel bacterial species.</title>
        <authorList>
            <person name="Cao Y."/>
        </authorList>
    </citation>
    <scope>NUCLEOTIDE SEQUENCE</scope>
    <source>
        <strain evidence="2">KC 300</strain>
    </source>
</reference>
<comment type="caution">
    <text evidence="2">The sequence shown here is derived from an EMBL/GenBank/DDBJ whole genome shotgun (WGS) entry which is preliminary data.</text>
</comment>